<reference evidence="1 2" key="1">
    <citation type="journal article" date="2018" name="Sci. Rep.">
        <title>Genomic signatures of local adaptation to the degree of environmental predictability in rotifers.</title>
        <authorList>
            <person name="Franch-Gras L."/>
            <person name="Hahn C."/>
            <person name="Garcia-Roger E.M."/>
            <person name="Carmona M.J."/>
            <person name="Serra M."/>
            <person name="Gomez A."/>
        </authorList>
    </citation>
    <scope>NUCLEOTIDE SEQUENCE [LARGE SCALE GENOMIC DNA]</scope>
    <source>
        <strain evidence="1">HYR1</strain>
    </source>
</reference>
<sequence>MLTKMKISLKICPIGQKIDCPESFYFWQTLNKFKANFFKTEFVTKYLSLYRRNLTIVLQNNLVLTVFYFKLQNGMHKVTSKVGCNKMLAYLKKCK</sequence>
<keyword evidence="2" id="KW-1185">Reference proteome</keyword>
<evidence type="ECO:0000313" key="1">
    <source>
        <dbReference type="EMBL" id="RMZ99094.1"/>
    </source>
</evidence>
<gene>
    <name evidence="1" type="ORF">BpHYR1_018425</name>
</gene>
<dbReference type="Proteomes" id="UP000276133">
    <property type="component" value="Unassembled WGS sequence"/>
</dbReference>
<evidence type="ECO:0000313" key="2">
    <source>
        <dbReference type="Proteomes" id="UP000276133"/>
    </source>
</evidence>
<protein>
    <submittedName>
        <fullName evidence="1">Uncharacterized protein</fullName>
    </submittedName>
</protein>
<comment type="caution">
    <text evidence="1">The sequence shown here is derived from an EMBL/GenBank/DDBJ whole genome shotgun (WGS) entry which is preliminary data.</text>
</comment>
<proteinExistence type="predicted"/>
<organism evidence="1 2">
    <name type="scientific">Brachionus plicatilis</name>
    <name type="common">Marine rotifer</name>
    <name type="synonym">Brachionus muelleri</name>
    <dbReference type="NCBI Taxonomy" id="10195"/>
    <lineage>
        <taxon>Eukaryota</taxon>
        <taxon>Metazoa</taxon>
        <taxon>Spiralia</taxon>
        <taxon>Gnathifera</taxon>
        <taxon>Rotifera</taxon>
        <taxon>Eurotatoria</taxon>
        <taxon>Monogononta</taxon>
        <taxon>Pseudotrocha</taxon>
        <taxon>Ploima</taxon>
        <taxon>Brachionidae</taxon>
        <taxon>Brachionus</taxon>
    </lineage>
</organism>
<name>A0A3M7PK47_BRAPC</name>
<dbReference type="EMBL" id="REGN01010412">
    <property type="protein sequence ID" value="RMZ99094.1"/>
    <property type="molecule type" value="Genomic_DNA"/>
</dbReference>
<accession>A0A3M7PK47</accession>
<dbReference type="AlphaFoldDB" id="A0A3M7PK47"/>